<dbReference type="SFLD" id="SFLDF00029">
    <property type="entry name" value="phosphoserine_phosphatase"/>
    <property type="match status" value="1"/>
</dbReference>
<dbReference type="EMBL" id="JBHRTR010000054">
    <property type="protein sequence ID" value="MFC3231508.1"/>
    <property type="molecule type" value="Genomic_DNA"/>
</dbReference>
<keyword evidence="8 14" id="KW-0378">Hydrolase</keyword>
<protein>
    <recommendedName>
        <fullName evidence="5">Phosphoserine phosphatase</fullName>
        <ecNumber evidence="4">3.1.3.3</ecNumber>
    </recommendedName>
    <alternativeName>
        <fullName evidence="11">O-phosphoserine phosphohydrolase</fullName>
    </alternativeName>
</protein>
<dbReference type="NCBIfam" id="TIGR01488">
    <property type="entry name" value="HAD-SF-IB"/>
    <property type="match status" value="1"/>
</dbReference>
<dbReference type="EC" id="3.1.3.3" evidence="4"/>
<evidence type="ECO:0000256" key="7">
    <source>
        <dbReference type="ARBA" id="ARBA00022723"/>
    </source>
</evidence>
<dbReference type="Pfam" id="PF12710">
    <property type="entry name" value="HAD"/>
    <property type="match status" value="1"/>
</dbReference>
<dbReference type="Gene3D" id="3.40.50.1000">
    <property type="entry name" value="HAD superfamily/HAD-like"/>
    <property type="match status" value="1"/>
</dbReference>
<keyword evidence="15" id="KW-1185">Reference proteome</keyword>
<evidence type="ECO:0000256" key="1">
    <source>
        <dbReference type="ARBA" id="ARBA00001946"/>
    </source>
</evidence>
<comment type="catalytic activity">
    <reaction evidence="13">
        <text>O-phospho-D-serine + H2O = D-serine + phosphate</text>
        <dbReference type="Rhea" id="RHEA:24873"/>
        <dbReference type="ChEBI" id="CHEBI:15377"/>
        <dbReference type="ChEBI" id="CHEBI:35247"/>
        <dbReference type="ChEBI" id="CHEBI:43474"/>
        <dbReference type="ChEBI" id="CHEBI:58680"/>
        <dbReference type="EC" id="3.1.3.3"/>
    </reaction>
</comment>
<dbReference type="InterPro" id="IPR050582">
    <property type="entry name" value="HAD-like_SerB"/>
</dbReference>
<dbReference type="Proteomes" id="UP001595528">
    <property type="component" value="Unassembled WGS sequence"/>
</dbReference>
<evidence type="ECO:0000256" key="12">
    <source>
        <dbReference type="ARBA" id="ARBA00048138"/>
    </source>
</evidence>
<evidence type="ECO:0000256" key="13">
    <source>
        <dbReference type="ARBA" id="ARBA00048523"/>
    </source>
</evidence>
<evidence type="ECO:0000256" key="11">
    <source>
        <dbReference type="ARBA" id="ARBA00031693"/>
    </source>
</evidence>
<evidence type="ECO:0000256" key="2">
    <source>
        <dbReference type="ARBA" id="ARBA00005135"/>
    </source>
</evidence>
<dbReference type="PANTHER" id="PTHR43344:SF2">
    <property type="entry name" value="PHOSPHOSERINE PHOSPHATASE"/>
    <property type="match status" value="1"/>
</dbReference>
<evidence type="ECO:0000313" key="14">
    <source>
        <dbReference type="EMBL" id="MFC3231508.1"/>
    </source>
</evidence>
<keyword evidence="10" id="KW-0718">Serine biosynthesis</keyword>
<name>A0ABV7LAV1_9PROT</name>
<sequence>MSHVLILISAPDDPAVDDSLLARIADAAGADATQAQILAPGKAAELPLKSGVDAAGAARAAAEAHAGLPVDSVVLPAANRRKRLLLADMDSTMIQQECIDELADRLGRKADVAAITEKTMRGDIDFPTALRSRAAMVAGLPASIIDEVFDSAITFTPGGATMIATLRQAGIYTALVSGGFTDFTSRVRGRLGFDEDRANRLVIDDGGRLTGGVHDPILDSSAKRTALDELAGRLGIGPADAAALGDGANDCDMIAHAGLGIGYRPKPKLAAVADAILHHADLTGVLYLMGFREAEFAAA</sequence>
<evidence type="ECO:0000256" key="4">
    <source>
        <dbReference type="ARBA" id="ARBA00012640"/>
    </source>
</evidence>
<dbReference type="SFLD" id="SFLDG01136">
    <property type="entry name" value="C1.6:_Phosphoserine_Phosphatas"/>
    <property type="match status" value="1"/>
</dbReference>
<gene>
    <name evidence="14" type="primary">serB</name>
    <name evidence="14" type="ORF">ACFOGJ_29945</name>
</gene>
<comment type="catalytic activity">
    <reaction evidence="12">
        <text>O-phospho-L-serine + H2O = L-serine + phosphate</text>
        <dbReference type="Rhea" id="RHEA:21208"/>
        <dbReference type="ChEBI" id="CHEBI:15377"/>
        <dbReference type="ChEBI" id="CHEBI:33384"/>
        <dbReference type="ChEBI" id="CHEBI:43474"/>
        <dbReference type="ChEBI" id="CHEBI:57524"/>
        <dbReference type="EC" id="3.1.3.3"/>
    </reaction>
</comment>
<dbReference type="GO" id="GO:0016787">
    <property type="term" value="F:hydrolase activity"/>
    <property type="evidence" value="ECO:0007669"/>
    <property type="project" value="UniProtKB-KW"/>
</dbReference>
<organism evidence="14 15">
    <name type="scientific">Marinibaculum pumilum</name>
    <dbReference type="NCBI Taxonomy" id="1766165"/>
    <lineage>
        <taxon>Bacteria</taxon>
        <taxon>Pseudomonadati</taxon>
        <taxon>Pseudomonadota</taxon>
        <taxon>Alphaproteobacteria</taxon>
        <taxon>Rhodospirillales</taxon>
        <taxon>Rhodospirillaceae</taxon>
        <taxon>Marinibaculum</taxon>
    </lineage>
</organism>
<dbReference type="SFLD" id="SFLDS00003">
    <property type="entry name" value="Haloacid_Dehalogenase"/>
    <property type="match status" value="1"/>
</dbReference>
<comment type="cofactor">
    <cofactor evidence="1">
        <name>Mg(2+)</name>
        <dbReference type="ChEBI" id="CHEBI:18420"/>
    </cofactor>
</comment>
<accession>A0ABV7LAV1</accession>
<dbReference type="RefSeq" id="WP_379907001.1">
    <property type="nucleotide sequence ID" value="NZ_JBHRTR010000054.1"/>
</dbReference>
<comment type="pathway">
    <text evidence="2">Amino-acid biosynthesis; L-serine biosynthesis; L-serine from 3-phospho-D-glycerate: step 3/3.</text>
</comment>
<evidence type="ECO:0000256" key="10">
    <source>
        <dbReference type="ARBA" id="ARBA00023299"/>
    </source>
</evidence>
<evidence type="ECO:0000256" key="8">
    <source>
        <dbReference type="ARBA" id="ARBA00022801"/>
    </source>
</evidence>
<proteinExistence type="inferred from homology"/>
<evidence type="ECO:0000313" key="15">
    <source>
        <dbReference type="Proteomes" id="UP001595528"/>
    </source>
</evidence>
<comment type="caution">
    <text evidence="14">The sequence shown here is derived from an EMBL/GenBank/DDBJ whole genome shotgun (WGS) entry which is preliminary data.</text>
</comment>
<reference evidence="15" key="1">
    <citation type="journal article" date="2019" name="Int. J. Syst. Evol. Microbiol.">
        <title>The Global Catalogue of Microorganisms (GCM) 10K type strain sequencing project: providing services to taxonomists for standard genome sequencing and annotation.</title>
        <authorList>
            <consortium name="The Broad Institute Genomics Platform"/>
            <consortium name="The Broad Institute Genome Sequencing Center for Infectious Disease"/>
            <person name="Wu L."/>
            <person name="Ma J."/>
        </authorList>
    </citation>
    <scope>NUCLEOTIDE SEQUENCE [LARGE SCALE GENOMIC DNA]</scope>
    <source>
        <strain evidence="15">KCTC 42964</strain>
    </source>
</reference>
<evidence type="ECO:0000256" key="6">
    <source>
        <dbReference type="ARBA" id="ARBA00022605"/>
    </source>
</evidence>
<dbReference type="InterPro" id="IPR023214">
    <property type="entry name" value="HAD_sf"/>
</dbReference>
<evidence type="ECO:0000256" key="3">
    <source>
        <dbReference type="ARBA" id="ARBA00009184"/>
    </source>
</evidence>
<dbReference type="InterPro" id="IPR004469">
    <property type="entry name" value="PSP"/>
</dbReference>
<keyword evidence="9" id="KW-0460">Magnesium</keyword>
<dbReference type="SUPFAM" id="SSF56784">
    <property type="entry name" value="HAD-like"/>
    <property type="match status" value="1"/>
</dbReference>
<keyword evidence="6" id="KW-0028">Amino-acid biosynthesis</keyword>
<dbReference type="PANTHER" id="PTHR43344">
    <property type="entry name" value="PHOSPHOSERINE PHOSPHATASE"/>
    <property type="match status" value="1"/>
</dbReference>
<dbReference type="InterPro" id="IPR036412">
    <property type="entry name" value="HAD-like_sf"/>
</dbReference>
<evidence type="ECO:0000256" key="5">
    <source>
        <dbReference type="ARBA" id="ARBA00015196"/>
    </source>
</evidence>
<keyword evidence="7" id="KW-0479">Metal-binding</keyword>
<comment type="similarity">
    <text evidence="3">Belongs to the HAD-like hydrolase superfamily. SerB family.</text>
</comment>
<evidence type="ECO:0000256" key="9">
    <source>
        <dbReference type="ARBA" id="ARBA00022842"/>
    </source>
</evidence>
<dbReference type="NCBIfam" id="TIGR00338">
    <property type="entry name" value="serB"/>
    <property type="match status" value="1"/>
</dbReference>
<dbReference type="SFLD" id="SFLDG01137">
    <property type="entry name" value="C1.6.1:_Phosphoserine_Phosphat"/>
    <property type="match status" value="1"/>
</dbReference>